<dbReference type="PANTHER" id="PTHR11014:SF63">
    <property type="entry name" value="METALLOPEPTIDASE, PUTATIVE (AFU_ORTHOLOGUE AFUA_6G09600)-RELATED"/>
    <property type="match status" value="1"/>
</dbReference>
<proteinExistence type="predicted"/>
<dbReference type="Gene3D" id="3.40.630.10">
    <property type="entry name" value="Zn peptidases"/>
    <property type="match status" value="1"/>
</dbReference>
<dbReference type="Gene3D" id="3.30.70.360">
    <property type="match status" value="1"/>
</dbReference>
<reference evidence="3 4" key="1">
    <citation type="submission" date="2023-02" db="EMBL/GenBank/DDBJ databases">
        <title>Genome sequence of Mucilaginibacter jinjuensis strain KACC 16571.</title>
        <authorList>
            <person name="Kim S."/>
            <person name="Heo J."/>
            <person name="Kwon S.-W."/>
        </authorList>
    </citation>
    <scope>NUCLEOTIDE SEQUENCE [LARGE SCALE GENOMIC DNA]</scope>
    <source>
        <strain evidence="3 4">KACC 16571</strain>
    </source>
</reference>
<sequence>MIKERIQLIAEEIFNDVVGNRRHLHTNPELSFHEVATSAFVASKLDELEIPYVRMADNGLVGLIVGNKPSDRVVALRADMDALPITETNDVPYKSQNVGVMHACGHDAHTSSLLGTATILSRMKNDFAGTVKLIFQPAEEKLPGGANLMIQEGVLENPKPQAVIGQHVMPFIDAGKVGFRAGKYMASTDEIYVRVIGKGGHGAQPQQNIDPVIITAHMLTALQQVISRFADPKNPSVLSFGKVIANGATNVIPNEVYLEGTFRTMDEKWRADAHIRMKKLAEGLCESMGAKCEFTIMKGYPYLINEEKLTANVKGFAVDYLGEENVLDLDIWMAGEDFAYYSHAADSCFYRLGTRNESRGITSSVHTPTFDIEESALMGSTGLMAYIALKQLGN</sequence>
<evidence type="ECO:0000259" key="2">
    <source>
        <dbReference type="Pfam" id="PF07687"/>
    </source>
</evidence>
<dbReference type="RefSeq" id="WP_273631155.1">
    <property type="nucleotide sequence ID" value="NZ_CP117167.1"/>
</dbReference>
<dbReference type="InterPro" id="IPR036264">
    <property type="entry name" value="Bact_exopeptidase_dim_dom"/>
</dbReference>
<dbReference type="InterPro" id="IPR002933">
    <property type="entry name" value="Peptidase_M20"/>
</dbReference>
<dbReference type="InterPro" id="IPR011650">
    <property type="entry name" value="Peptidase_M20_dimer"/>
</dbReference>
<keyword evidence="4" id="KW-1185">Reference proteome</keyword>
<accession>A0ABY7T8S2</accession>
<gene>
    <name evidence="3" type="ORF">PQO05_02915</name>
</gene>
<name>A0ABY7T8S2_9SPHI</name>
<protein>
    <submittedName>
        <fullName evidence="3">M20 family metallopeptidase</fullName>
    </submittedName>
</protein>
<dbReference type="NCBIfam" id="TIGR01891">
    <property type="entry name" value="amidohydrolases"/>
    <property type="match status" value="1"/>
</dbReference>
<evidence type="ECO:0000256" key="1">
    <source>
        <dbReference type="ARBA" id="ARBA00022801"/>
    </source>
</evidence>
<dbReference type="Pfam" id="PF01546">
    <property type="entry name" value="Peptidase_M20"/>
    <property type="match status" value="1"/>
</dbReference>
<dbReference type="SUPFAM" id="SSF55031">
    <property type="entry name" value="Bacterial exopeptidase dimerisation domain"/>
    <property type="match status" value="1"/>
</dbReference>
<dbReference type="InterPro" id="IPR017439">
    <property type="entry name" value="Amidohydrolase"/>
</dbReference>
<dbReference type="Pfam" id="PF07687">
    <property type="entry name" value="M20_dimer"/>
    <property type="match status" value="1"/>
</dbReference>
<dbReference type="PIRSF" id="PIRSF005962">
    <property type="entry name" value="Pept_M20D_amidohydro"/>
    <property type="match status" value="1"/>
</dbReference>
<dbReference type="PANTHER" id="PTHR11014">
    <property type="entry name" value="PEPTIDASE M20 FAMILY MEMBER"/>
    <property type="match status" value="1"/>
</dbReference>
<evidence type="ECO:0000313" key="3">
    <source>
        <dbReference type="EMBL" id="WCT12884.1"/>
    </source>
</evidence>
<feature type="domain" description="Peptidase M20 dimerisation" evidence="2">
    <location>
        <begin position="193"/>
        <end position="282"/>
    </location>
</feature>
<keyword evidence="1" id="KW-0378">Hydrolase</keyword>
<dbReference type="Proteomes" id="UP001216139">
    <property type="component" value="Chromosome"/>
</dbReference>
<dbReference type="SUPFAM" id="SSF53187">
    <property type="entry name" value="Zn-dependent exopeptidases"/>
    <property type="match status" value="1"/>
</dbReference>
<dbReference type="EMBL" id="CP117167">
    <property type="protein sequence ID" value="WCT12884.1"/>
    <property type="molecule type" value="Genomic_DNA"/>
</dbReference>
<dbReference type="CDD" id="cd03886">
    <property type="entry name" value="M20_Acy1"/>
    <property type="match status" value="1"/>
</dbReference>
<evidence type="ECO:0000313" key="4">
    <source>
        <dbReference type="Proteomes" id="UP001216139"/>
    </source>
</evidence>
<organism evidence="3 4">
    <name type="scientific">Mucilaginibacter jinjuensis</name>
    <dbReference type="NCBI Taxonomy" id="1176721"/>
    <lineage>
        <taxon>Bacteria</taxon>
        <taxon>Pseudomonadati</taxon>
        <taxon>Bacteroidota</taxon>
        <taxon>Sphingobacteriia</taxon>
        <taxon>Sphingobacteriales</taxon>
        <taxon>Sphingobacteriaceae</taxon>
        <taxon>Mucilaginibacter</taxon>
    </lineage>
</organism>